<dbReference type="PATRIC" id="fig|1053219.3.peg.740"/>
<gene>
    <name evidence="2" type="ORF">II3_00727</name>
</gene>
<evidence type="ECO:0000313" key="2">
    <source>
        <dbReference type="EMBL" id="EJR03864.1"/>
    </source>
</evidence>
<reference evidence="2 3" key="1">
    <citation type="submission" date="2012-04" db="EMBL/GenBank/DDBJ databases">
        <title>The Genome Sequence of Bacillus cereus MC67.</title>
        <authorList>
            <consortium name="The Broad Institute Genome Sequencing Platform"/>
            <consortium name="The Broad Institute Genome Sequencing Center for Infectious Disease"/>
            <person name="Feldgarden M."/>
            <person name="Van der Auwera G.A."/>
            <person name="Mahillon J."/>
            <person name="Duprez V."/>
            <person name="Timmery S."/>
            <person name="Mattelet C."/>
            <person name="Dierick K."/>
            <person name="Sun M."/>
            <person name="Yu Z."/>
            <person name="Zhu L."/>
            <person name="Hu X."/>
            <person name="Shank E.B."/>
            <person name="Swiecicka I."/>
            <person name="Hansen B.M."/>
            <person name="Andrup L."/>
            <person name="Young S.K."/>
            <person name="Zeng Q."/>
            <person name="Gargeya S."/>
            <person name="Fitzgerald M."/>
            <person name="Haas B."/>
            <person name="Abouelleil A."/>
            <person name="Alvarado L."/>
            <person name="Arachchi H.M."/>
            <person name="Berlin A."/>
            <person name="Chapman S.B."/>
            <person name="Goldberg J."/>
            <person name="Griggs A."/>
            <person name="Gujja S."/>
            <person name="Hansen M."/>
            <person name="Howarth C."/>
            <person name="Imamovic A."/>
            <person name="Larimer J."/>
            <person name="McCowen C."/>
            <person name="Montmayeur A."/>
            <person name="Murphy C."/>
            <person name="Neiman D."/>
            <person name="Pearson M."/>
            <person name="Priest M."/>
            <person name="Roberts A."/>
            <person name="Saif S."/>
            <person name="Shea T."/>
            <person name="Sisk P."/>
            <person name="Sykes S."/>
            <person name="Wortman J."/>
            <person name="Nusbaum C."/>
            <person name="Birren B."/>
        </authorList>
    </citation>
    <scope>NUCLEOTIDE SEQUENCE [LARGE SCALE GENOMIC DNA]</scope>
    <source>
        <strain evidence="2 3">MC67</strain>
    </source>
</reference>
<comment type="caution">
    <text evidence="2">The sequence shown here is derived from an EMBL/GenBank/DDBJ whole genome shotgun (WGS) entry which is preliminary data.</text>
</comment>
<sequence>MIEKTNLRCGFVFFWRGNVFVFELVREGGDKMKKALIFLFDGFAEFEVNIASLFLTSKEFEIITATVDGKTVAGEGGFLCQPHVSIENIEVVDYEVFIVPGGHIFRHLENEQLLSIVKELHKQNKWIAGICAGTALLHAAGVLNKKKFSTSLTLDEKHLAHLHEWEYKQNKDVTVDGKVITAVGSAYVEFAVEIMKQLNLFDEGEGNENLHYFKNIKTVCGETLV</sequence>
<dbReference type="Proteomes" id="UP000006997">
    <property type="component" value="Unassembled WGS sequence"/>
</dbReference>
<accession>J8CCG8</accession>
<proteinExistence type="predicted"/>
<name>J8CCG8_BACCE</name>
<dbReference type="GO" id="GO:0005737">
    <property type="term" value="C:cytoplasm"/>
    <property type="evidence" value="ECO:0007669"/>
    <property type="project" value="TreeGrafter"/>
</dbReference>
<dbReference type="InterPro" id="IPR029062">
    <property type="entry name" value="Class_I_gatase-like"/>
</dbReference>
<dbReference type="PANTHER" id="PTHR48094:SF12">
    <property type="entry name" value="PARKINSON DISEASE PROTEIN 7 HOMOLOG"/>
    <property type="match status" value="1"/>
</dbReference>
<organism evidence="2 3">
    <name type="scientific">Bacillus cereus MC67</name>
    <dbReference type="NCBI Taxonomy" id="1053219"/>
    <lineage>
        <taxon>Bacteria</taxon>
        <taxon>Bacillati</taxon>
        <taxon>Bacillota</taxon>
        <taxon>Bacilli</taxon>
        <taxon>Bacillales</taxon>
        <taxon>Bacillaceae</taxon>
        <taxon>Bacillus</taxon>
        <taxon>Bacillus cereus group</taxon>
    </lineage>
</organism>
<protein>
    <recommendedName>
        <fullName evidence="1">DJ-1/PfpI domain-containing protein</fullName>
    </recommendedName>
</protein>
<dbReference type="HOGENOM" id="CLU_000445_44_5_9"/>
<evidence type="ECO:0000259" key="1">
    <source>
        <dbReference type="Pfam" id="PF01965"/>
    </source>
</evidence>
<dbReference type="InterPro" id="IPR050325">
    <property type="entry name" value="Prot/Nucl_acid_deglycase"/>
</dbReference>
<dbReference type="InterPro" id="IPR002818">
    <property type="entry name" value="DJ-1/PfpI"/>
</dbReference>
<evidence type="ECO:0000313" key="3">
    <source>
        <dbReference type="Proteomes" id="UP000006997"/>
    </source>
</evidence>
<dbReference type="AlphaFoldDB" id="J8CCG8"/>
<dbReference type="Gene3D" id="3.40.50.880">
    <property type="match status" value="1"/>
</dbReference>
<dbReference type="Pfam" id="PF01965">
    <property type="entry name" value="DJ-1_PfpI"/>
    <property type="match status" value="1"/>
</dbReference>
<dbReference type="EMBL" id="AHEN01000006">
    <property type="protein sequence ID" value="EJR03864.1"/>
    <property type="molecule type" value="Genomic_DNA"/>
</dbReference>
<dbReference type="PANTHER" id="PTHR48094">
    <property type="entry name" value="PROTEIN/NUCLEIC ACID DEGLYCASE DJ-1-RELATED"/>
    <property type="match status" value="1"/>
</dbReference>
<dbReference type="SUPFAM" id="SSF52317">
    <property type="entry name" value="Class I glutamine amidotransferase-like"/>
    <property type="match status" value="1"/>
</dbReference>
<feature type="domain" description="DJ-1/PfpI" evidence="1">
    <location>
        <begin position="33"/>
        <end position="197"/>
    </location>
</feature>